<feature type="region of interest" description="Disordered" evidence="5">
    <location>
        <begin position="1"/>
        <end position="30"/>
    </location>
</feature>
<evidence type="ECO:0000256" key="5">
    <source>
        <dbReference type="SAM" id="MobiDB-lite"/>
    </source>
</evidence>
<evidence type="ECO:0000313" key="7">
    <source>
        <dbReference type="EMBL" id="GAT56061.1"/>
    </source>
</evidence>
<dbReference type="PANTHER" id="PTHR43762:SF1">
    <property type="entry name" value="D-ARABINONO-1,4-LACTONE OXIDASE"/>
    <property type="match status" value="1"/>
</dbReference>
<evidence type="ECO:0000256" key="4">
    <source>
        <dbReference type="ARBA" id="ARBA00033418"/>
    </source>
</evidence>
<gene>
    <name evidence="7" type="ORF">MCHLO_12760</name>
</gene>
<dbReference type="Proteomes" id="UP000815677">
    <property type="component" value="Unassembled WGS sequence"/>
</dbReference>
<dbReference type="InterPro" id="IPR016171">
    <property type="entry name" value="Vanillyl_alc_oxidase_C-sub2"/>
</dbReference>
<protein>
    <recommendedName>
        <fullName evidence="2">D-arabinono-1,4-lactone oxidase</fullName>
        <ecNumber evidence="2">1.1.3.37</ecNumber>
    </recommendedName>
    <alternativeName>
        <fullName evidence="4">L-galactono-gamma-lactone oxidase</fullName>
    </alternativeName>
</protein>
<keyword evidence="3" id="KW-0560">Oxidoreductase</keyword>
<dbReference type="PROSITE" id="PS51387">
    <property type="entry name" value="FAD_PCMH"/>
    <property type="match status" value="1"/>
</dbReference>
<organism evidence="7 8">
    <name type="scientific">Mycena chlorophos</name>
    <name type="common">Agaric fungus</name>
    <name type="synonym">Agaricus chlorophos</name>
    <dbReference type="NCBI Taxonomy" id="658473"/>
    <lineage>
        <taxon>Eukaryota</taxon>
        <taxon>Fungi</taxon>
        <taxon>Dikarya</taxon>
        <taxon>Basidiomycota</taxon>
        <taxon>Agaricomycotina</taxon>
        <taxon>Agaricomycetes</taxon>
        <taxon>Agaricomycetidae</taxon>
        <taxon>Agaricales</taxon>
        <taxon>Marasmiineae</taxon>
        <taxon>Mycenaceae</taxon>
        <taxon>Mycena</taxon>
    </lineage>
</organism>
<dbReference type="Pfam" id="PF01565">
    <property type="entry name" value="FAD_binding_4"/>
    <property type="match status" value="1"/>
</dbReference>
<dbReference type="InterPro" id="IPR036318">
    <property type="entry name" value="FAD-bd_PCMH-like_sf"/>
</dbReference>
<dbReference type="PIRSF" id="PIRSF000136">
    <property type="entry name" value="LGO_GLO"/>
    <property type="match status" value="1"/>
</dbReference>
<dbReference type="SUPFAM" id="SSF56176">
    <property type="entry name" value="FAD-binding/transporter-associated domain-like"/>
    <property type="match status" value="1"/>
</dbReference>
<dbReference type="InterPro" id="IPR016167">
    <property type="entry name" value="FAD-bd_PCMH_sub1"/>
</dbReference>
<proteinExistence type="predicted"/>
<sequence length="522" mass="58754">MPKVGKQPCASVGRNRVLPHTPSISDAAPDREKVSVRRKPVFFSPPFMAANADATAAILSAITVPRSSPRARFVNWGLSFECLPLAIFEPRTEAECGLVLEMARREGKVLKAVGVGHSPSDLACTGDFMLRMTRLDKLLEVDGEKRLVTVQAGITLTALHAVLAKHNLAMRNVGSISDQTLGGIVTTASHGSGIGYASMSDDVESLTLLLANGETVSCSRSERSDLFWATLCSLGATGIILRVQLRVENAFRLKDELSSRPFEDVVNNLDTLVRSAEHVRFWWIAATHMVKCSFVNRTAEPKRPPVPWFYRVFLAFHIVQIMLFLGRYFPSINTLTGRFVTWLGLAPVTLVDDSPSIFNVECRYPQHTTEWAVPLEQAPACLKELKDWMDREAQDPNGLRPHFPFEIRFSRGDDIWLSPAYGRETCWIGIAQYRPYGLNVPYRTLFARYEAIVSKYSGRPHWAKAHPLTPRDLATMYPKFTDFQRVLEEYDPERRFANEYVRRHVWGEEESAVGARVWKARG</sequence>
<dbReference type="PANTHER" id="PTHR43762">
    <property type="entry name" value="L-GULONOLACTONE OXIDASE"/>
    <property type="match status" value="1"/>
</dbReference>
<accession>A0ABQ0LY65</accession>
<keyword evidence="8" id="KW-1185">Reference proteome</keyword>
<dbReference type="Gene3D" id="1.10.45.10">
    <property type="entry name" value="Vanillyl-alcohol Oxidase, Chain A, domain 4"/>
    <property type="match status" value="1"/>
</dbReference>
<evidence type="ECO:0000259" key="6">
    <source>
        <dbReference type="PROSITE" id="PS51387"/>
    </source>
</evidence>
<evidence type="ECO:0000313" key="8">
    <source>
        <dbReference type="Proteomes" id="UP000815677"/>
    </source>
</evidence>
<dbReference type="Gene3D" id="3.30.465.10">
    <property type="match status" value="1"/>
</dbReference>
<dbReference type="InterPro" id="IPR010031">
    <property type="entry name" value="FAD_lactone_oxidase-like"/>
</dbReference>
<dbReference type="InterPro" id="IPR007173">
    <property type="entry name" value="ALO_C"/>
</dbReference>
<dbReference type="EC" id="1.1.3.37" evidence="2"/>
<dbReference type="InterPro" id="IPR016169">
    <property type="entry name" value="FAD-bd_PCMH_sub2"/>
</dbReference>
<evidence type="ECO:0000256" key="1">
    <source>
        <dbReference type="ARBA" id="ARBA00005083"/>
    </source>
</evidence>
<feature type="domain" description="FAD-binding PCMH-type" evidence="6">
    <location>
        <begin position="80"/>
        <end position="250"/>
    </location>
</feature>
<dbReference type="InterPro" id="IPR006094">
    <property type="entry name" value="Oxid_FAD_bind_N"/>
</dbReference>
<dbReference type="Pfam" id="PF04030">
    <property type="entry name" value="ALO"/>
    <property type="match status" value="1"/>
</dbReference>
<name>A0ABQ0LY65_MYCCL</name>
<dbReference type="Gene3D" id="3.30.70.2520">
    <property type="match status" value="1"/>
</dbReference>
<dbReference type="Gene3D" id="3.30.43.10">
    <property type="entry name" value="Uridine Diphospho-n-acetylenolpyruvylglucosamine Reductase, domain 2"/>
    <property type="match status" value="1"/>
</dbReference>
<reference evidence="7" key="1">
    <citation type="submission" date="2014-09" db="EMBL/GenBank/DDBJ databases">
        <title>Genome sequence of the luminous mushroom Mycena chlorophos for searching fungal bioluminescence genes.</title>
        <authorList>
            <person name="Tanaka Y."/>
            <person name="Kasuga D."/>
            <person name="Oba Y."/>
            <person name="Hase S."/>
            <person name="Sato K."/>
            <person name="Oba Y."/>
            <person name="Sakakibara Y."/>
        </authorList>
    </citation>
    <scope>NUCLEOTIDE SEQUENCE</scope>
</reference>
<comment type="pathway">
    <text evidence="1">Cofactor biosynthesis; D-erythroascorbate biosynthesis; dehydro-D-arabinono-1,4-lactone from D-arabinose: step 2/2.</text>
</comment>
<evidence type="ECO:0000256" key="3">
    <source>
        <dbReference type="ARBA" id="ARBA00023002"/>
    </source>
</evidence>
<dbReference type="InterPro" id="IPR016166">
    <property type="entry name" value="FAD-bd_PCMH"/>
</dbReference>
<dbReference type="EMBL" id="DF849233">
    <property type="protein sequence ID" value="GAT56061.1"/>
    <property type="molecule type" value="Genomic_DNA"/>
</dbReference>
<evidence type="ECO:0000256" key="2">
    <source>
        <dbReference type="ARBA" id="ARBA00013136"/>
    </source>
</evidence>